<gene>
    <name evidence="1" type="ORF">QFC21_006841</name>
</gene>
<keyword evidence="2" id="KW-1185">Reference proteome</keyword>
<proteinExistence type="predicted"/>
<dbReference type="EMBL" id="JASBWT010000038">
    <property type="protein sequence ID" value="KAJ9092459.1"/>
    <property type="molecule type" value="Genomic_DNA"/>
</dbReference>
<organism evidence="1 2">
    <name type="scientific">Naganishia friedmannii</name>
    <dbReference type="NCBI Taxonomy" id="89922"/>
    <lineage>
        <taxon>Eukaryota</taxon>
        <taxon>Fungi</taxon>
        <taxon>Dikarya</taxon>
        <taxon>Basidiomycota</taxon>
        <taxon>Agaricomycotina</taxon>
        <taxon>Tremellomycetes</taxon>
        <taxon>Filobasidiales</taxon>
        <taxon>Filobasidiaceae</taxon>
        <taxon>Naganishia</taxon>
    </lineage>
</organism>
<protein>
    <submittedName>
        <fullName evidence="1">Uncharacterized protein</fullName>
    </submittedName>
</protein>
<reference evidence="1" key="1">
    <citation type="submission" date="2023-04" db="EMBL/GenBank/DDBJ databases">
        <title>Draft Genome sequencing of Naganishia species isolated from polar environments using Oxford Nanopore Technology.</title>
        <authorList>
            <person name="Leo P."/>
            <person name="Venkateswaran K."/>
        </authorList>
    </citation>
    <scope>NUCLEOTIDE SEQUENCE</scope>
    <source>
        <strain evidence="1">MNA-CCFEE 5423</strain>
    </source>
</reference>
<comment type="caution">
    <text evidence="1">The sequence shown here is derived from an EMBL/GenBank/DDBJ whole genome shotgun (WGS) entry which is preliminary data.</text>
</comment>
<evidence type="ECO:0000313" key="1">
    <source>
        <dbReference type="EMBL" id="KAJ9092459.1"/>
    </source>
</evidence>
<dbReference type="Proteomes" id="UP001227268">
    <property type="component" value="Unassembled WGS sequence"/>
</dbReference>
<name>A0ACC2V0D5_9TREE</name>
<evidence type="ECO:0000313" key="2">
    <source>
        <dbReference type="Proteomes" id="UP001227268"/>
    </source>
</evidence>
<accession>A0ACC2V0D5</accession>
<sequence>MTAFSYSSFQAPYDTYNISNYPPHSSVQARRPVPPPSESQVPSQSIPLDMPSHMHMQASEAKLAHRFLEGMPNLVFDVDAGERPSSLSESNVYYDVENAAQAHASVEQGLDQYLQLDAERAHRFLESMPNLVFENDVGQGFSSLGENNAAQGHTSVGQGLDQYLQFVESLPDLESGQYGFDDDGVLGGRDFGMFDQMSIWGERLPGGAHGMYEVRASVGDQVYNDFLRAMPRGFAGEEFLEGHDFAPQDGFAQDSHVSISAPVNQPAGVVQPALHRSSRLSVRNRGR</sequence>